<gene>
    <name evidence="2" type="ORF">NOG11_03245</name>
</gene>
<accession>A0A9X2L7I2</accession>
<proteinExistence type="predicted"/>
<dbReference type="InterPro" id="IPR005122">
    <property type="entry name" value="Uracil-DNA_glycosylase-like"/>
</dbReference>
<dbReference type="EMBL" id="JANIBC010000001">
    <property type="protein sequence ID" value="MCQ8184393.1"/>
    <property type="molecule type" value="Genomic_DNA"/>
</dbReference>
<protein>
    <recommendedName>
        <fullName evidence="1">Uracil-DNA glycosylase-like domain-containing protein</fullName>
    </recommendedName>
</protein>
<feature type="domain" description="Uracil-DNA glycosylase-like" evidence="1">
    <location>
        <begin position="36"/>
        <end position="152"/>
    </location>
</feature>
<evidence type="ECO:0000313" key="3">
    <source>
        <dbReference type="Proteomes" id="UP001142610"/>
    </source>
</evidence>
<reference evidence="2" key="1">
    <citation type="submission" date="2022-07" db="EMBL/GenBank/DDBJ databases">
        <title>Parvularcula maris sp. nov., an algicidal bacterium isolated from seawater.</title>
        <authorList>
            <person name="Li F."/>
        </authorList>
    </citation>
    <scope>NUCLEOTIDE SEQUENCE</scope>
    <source>
        <strain evidence="2">BGMRC 0090</strain>
    </source>
</reference>
<dbReference type="AlphaFoldDB" id="A0A9X2L7I2"/>
<dbReference type="Proteomes" id="UP001142610">
    <property type="component" value="Unassembled WGS sequence"/>
</dbReference>
<dbReference type="RefSeq" id="WP_256618195.1">
    <property type="nucleotide sequence ID" value="NZ_JANIBC010000001.1"/>
</dbReference>
<dbReference type="Pfam" id="PF03167">
    <property type="entry name" value="UDG"/>
    <property type="match status" value="1"/>
</dbReference>
<sequence>MRSLSRDEADLLSSLEALAPEASLPGFDPLGGGLGARLLILLEKPSGLAHENAVVSPDNGERNTVRLLLERAGVPRTEVLIWNAVPWWNGTAKVTAGERRLGADALRKLIVSMPNLRAAALAGRTAETVWQQSRAGAVPVFVSAHPSPNVRAGYPERWNAIPGIWREAYEASVLA</sequence>
<comment type="caution">
    <text evidence="2">The sequence shown here is derived from an EMBL/GenBank/DDBJ whole genome shotgun (WGS) entry which is preliminary data.</text>
</comment>
<name>A0A9X2L7I2_9PROT</name>
<organism evidence="2 3">
    <name type="scientific">Parvularcula maris</name>
    <dbReference type="NCBI Taxonomy" id="2965077"/>
    <lineage>
        <taxon>Bacteria</taxon>
        <taxon>Pseudomonadati</taxon>
        <taxon>Pseudomonadota</taxon>
        <taxon>Alphaproteobacteria</taxon>
        <taxon>Parvularculales</taxon>
        <taxon>Parvularculaceae</taxon>
        <taxon>Parvularcula</taxon>
    </lineage>
</organism>
<dbReference type="InterPro" id="IPR036895">
    <property type="entry name" value="Uracil-DNA_glycosylase-like_sf"/>
</dbReference>
<keyword evidence="3" id="KW-1185">Reference proteome</keyword>
<evidence type="ECO:0000313" key="2">
    <source>
        <dbReference type="EMBL" id="MCQ8184393.1"/>
    </source>
</evidence>
<dbReference type="SUPFAM" id="SSF52141">
    <property type="entry name" value="Uracil-DNA glycosylase-like"/>
    <property type="match status" value="1"/>
</dbReference>
<dbReference type="Gene3D" id="3.40.470.10">
    <property type="entry name" value="Uracil-DNA glycosylase-like domain"/>
    <property type="match status" value="1"/>
</dbReference>
<evidence type="ECO:0000259" key="1">
    <source>
        <dbReference type="Pfam" id="PF03167"/>
    </source>
</evidence>